<keyword evidence="6 10" id="KW-0482">Metalloprotease</keyword>
<dbReference type="InterPro" id="IPR001915">
    <property type="entry name" value="Peptidase_M48"/>
</dbReference>
<keyword evidence="3" id="KW-0479">Metal-binding</keyword>
<feature type="chain" id="PRO_5029655436" evidence="8">
    <location>
        <begin position="23"/>
        <end position="538"/>
    </location>
</feature>
<feature type="signal peptide" evidence="8">
    <location>
        <begin position="1"/>
        <end position="22"/>
    </location>
</feature>
<evidence type="ECO:0000256" key="5">
    <source>
        <dbReference type="ARBA" id="ARBA00022833"/>
    </source>
</evidence>
<dbReference type="GO" id="GO:0051603">
    <property type="term" value="P:proteolysis involved in protein catabolic process"/>
    <property type="evidence" value="ECO:0007669"/>
    <property type="project" value="TreeGrafter"/>
</dbReference>
<evidence type="ECO:0000256" key="3">
    <source>
        <dbReference type="ARBA" id="ARBA00022723"/>
    </source>
</evidence>
<keyword evidence="8" id="KW-0732">Signal</keyword>
<dbReference type="Gene3D" id="3.30.2010.10">
    <property type="entry name" value="Metalloproteases ('zincins'), catalytic domain"/>
    <property type="match status" value="1"/>
</dbReference>
<dbReference type="AlphaFoldDB" id="A0A7K1SBH2"/>
<evidence type="ECO:0000256" key="4">
    <source>
        <dbReference type="ARBA" id="ARBA00022801"/>
    </source>
</evidence>
<keyword evidence="11" id="KW-1185">Reference proteome</keyword>
<dbReference type="RefSeq" id="WP_157585679.1">
    <property type="nucleotide sequence ID" value="NZ_WPIN01000004.1"/>
</dbReference>
<evidence type="ECO:0000259" key="9">
    <source>
        <dbReference type="Pfam" id="PF01435"/>
    </source>
</evidence>
<comment type="cofactor">
    <cofactor evidence="1">
        <name>Zn(2+)</name>
        <dbReference type="ChEBI" id="CHEBI:29105"/>
    </cofactor>
</comment>
<dbReference type="Pfam" id="PF01435">
    <property type="entry name" value="Peptidase_M48"/>
    <property type="match status" value="1"/>
</dbReference>
<name>A0A7K1SBH2_9BACT</name>
<keyword evidence="5" id="KW-0862">Zinc</keyword>
<dbReference type="EMBL" id="WPIN01000004">
    <property type="protein sequence ID" value="MVM31121.1"/>
    <property type="molecule type" value="Genomic_DNA"/>
</dbReference>
<keyword evidence="4" id="KW-0378">Hydrolase</keyword>
<feature type="region of interest" description="Disordered" evidence="7">
    <location>
        <begin position="458"/>
        <end position="482"/>
    </location>
</feature>
<dbReference type="GO" id="GO:0016020">
    <property type="term" value="C:membrane"/>
    <property type="evidence" value="ECO:0007669"/>
    <property type="project" value="TreeGrafter"/>
</dbReference>
<gene>
    <name evidence="10" type="ORF">GO755_13855</name>
</gene>
<dbReference type="PANTHER" id="PTHR22726:SF1">
    <property type="entry name" value="METALLOENDOPEPTIDASE OMA1, MITOCHONDRIAL"/>
    <property type="match status" value="1"/>
</dbReference>
<keyword evidence="2 10" id="KW-0645">Protease</keyword>
<evidence type="ECO:0000256" key="6">
    <source>
        <dbReference type="ARBA" id="ARBA00023049"/>
    </source>
</evidence>
<proteinExistence type="predicted"/>
<dbReference type="CDD" id="cd07331">
    <property type="entry name" value="M48C_Oma1_like"/>
    <property type="match status" value="1"/>
</dbReference>
<evidence type="ECO:0000256" key="8">
    <source>
        <dbReference type="SAM" id="SignalP"/>
    </source>
</evidence>
<comment type="caution">
    <text evidence="10">The sequence shown here is derived from an EMBL/GenBank/DDBJ whole genome shotgun (WGS) entry which is preliminary data.</text>
</comment>
<evidence type="ECO:0000313" key="11">
    <source>
        <dbReference type="Proteomes" id="UP000436006"/>
    </source>
</evidence>
<organism evidence="10 11">
    <name type="scientific">Spirosoma arboris</name>
    <dbReference type="NCBI Taxonomy" id="2682092"/>
    <lineage>
        <taxon>Bacteria</taxon>
        <taxon>Pseudomonadati</taxon>
        <taxon>Bacteroidota</taxon>
        <taxon>Cytophagia</taxon>
        <taxon>Cytophagales</taxon>
        <taxon>Cytophagaceae</taxon>
        <taxon>Spirosoma</taxon>
    </lineage>
</organism>
<evidence type="ECO:0000256" key="1">
    <source>
        <dbReference type="ARBA" id="ARBA00001947"/>
    </source>
</evidence>
<feature type="region of interest" description="Disordered" evidence="7">
    <location>
        <begin position="346"/>
        <end position="380"/>
    </location>
</feature>
<protein>
    <submittedName>
        <fullName evidence="10">M48 family metalloprotease</fullName>
    </submittedName>
</protein>
<dbReference type="GO" id="GO:0004222">
    <property type="term" value="F:metalloendopeptidase activity"/>
    <property type="evidence" value="ECO:0007669"/>
    <property type="project" value="InterPro"/>
</dbReference>
<sequence length="538" mass="60681">MKNICYLILLLLLLTNQSVAQAQLNEVPLDKKFTNATVLSFAPPYYTMEVYLEDDPDARYSSINISSSTLLLKRFRKIDKVKPEDKLTPAAIVPGMKVNLYIDHYQRSLKNIAKEVVLSDNYYGSVTITGLFEFLDGKRASVDGQLVILDKDAVVKGQNEWKDKKFTSFSELQLGCELTLHGQRETDGLIYISRGTARPVEENTDDQMLRRAVDLGMKVDRNRLSIGKTFTKVFVTDNTLQDYVNSIGRKLVPQYLRTLPPQHPDHIDFKYYFVEDESMNASAFPNGTVVIHTGLLKNIANEAQLAAIIGHEIAHVTQKHQAKNYRNRKSWKTITDVLSVATTAGVNASSQQTNRANQRSNQMVRTNPTNQGSRTSVNTMGPGGFPIAFLNILSEMYISEYSRSQEMQADRIGLRYMYDAGYDPREAANIWKKLAQDEKGAKRDVEATNMMMQMMDEPTAAKTSSEKSVPPEKRESIYASHPRSRDRFNHISFLLSTAYINADLSQAVVNTEKHERMVGLIKSKATRNRPSTAKGPKP</sequence>
<accession>A0A7K1SBH2</accession>
<dbReference type="GO" id="GO:0046872">
    <property type="term" value="F:metal ion binding"/>
    <property type="evidence" value="ECO:0007669"/>
    <property type="project" value="UniProtKB-KW"/>
</dbReference>
<dbReference type="PANTHER" id="PTHR22726">
    <property type="entry name" value="METALLOENDOPEPTIDASE OMA1"/>
    <property type="match status" value="1"/>
</dbReference>
<dbReference type="InterPro" id="IPR051156">
    <property type="entry name" value="Mito/Outer_Membr_Metalloprot"/>
</dbReference>
<feature type="domain" description="Peptidase M48" evidence="9">
    <location>
        <begin position="266"/>
        <end position="492"/>
    </location>
</feature>
<feature type="compositionally biased region" description="Polar residues" evidence="7">
    <location>
        <begin position="346"/>
        <end position="379"/>
    </location>
</feature>
<reference evidence="10 11" key="1">
    <citation type="submission" date="2019-12" db="EMBL/GenBank/DDBJ databases">
        <title>Spirosoma sp. HMF4905 genome sequencing and assembly.</title>
        <authorList>
            <person name="Kang H."/>
            <person name="Cha I."/>
            <person name="Kim H."/>
            <person name="Joh K."/>
        </authorList>
    </citation>
    <scope>NUCLEOTIDE SEQUENCE [LARGE SCALE GENOMIC DNA]</scope>
    <source>
        <strain evidence="10 11">HMF4905</strain>
    </source>
</reference>
<evidence type="ECO:0000256" key="7">
    <source>
        <dbReference type="SAM" id="MobiDB-lite"/>
    </source>
</evidence>
<dbReference type="Proteomes" id="UP000436006">
    <property type="component" value="Unassembled WGS sequence"/>
</dbReference>
<evidence type="ECO:0000313" key="10">
    <source>
        <dbReference type="EMBL" id="MVM31121.1"/>
    </source>
</evidence>
<evidence type="ECO:0000256" key="2">
    <source>
        <dbReference type="ARBA" id="ARBA00022670"/>
    </source>
</evidence>